<gene>
    <name evidence="1" type="ORF">GIB67_019415</name>
</gene>
<name>A0A7J7MBC4_9MAGN</name>
<proteinExistence type="predicted"/>
<organism evidence="1 2">
    <name type="scientific">Kingdonia uniflora</name>
    <dbReference type="NCBI Taxonomy" id="39325"/>
    <lineage>
        <taxon>Eukaryota</taxon>
        <taxon>Viridiplantae</taxon>
        <taxon>Streptophyta</taxon>
        <taxon>Embryophyta</taxon>
        <taxon>Tracheophyta</taxon>
        <taxon>Spermatophyta</taxon>
        <taxon>Magnoliopsida</taxon>
        <taxon>Ranunculales</taxon>
        <taxon>Circaeasteraceae</taxon>
        <taxon>Kingdonia</taxon>
    </lineage>
</organism>
<dbReference type="AlphaFoldDB" id="A0A7J7MBC4"/>
<dbReference type="EMBL" id="JACGCM010001652">
    <property type="protein sequence ID" value="KAF6152193.1"/>
    <property type="molecule type" value="Genomic_DNA"/>
</dbReference>
<sequence>MGAGSKHQVSFPIFELDGHKEDSCPWVYSRCKRPNCNGIMRLLISKTLKNPNRKVKRKLGLQVLQAAMDVKGQVTG</sequence>
<comment type="caution">
    <text evidence="1">The sequence shown here is derived from an EMBL/GenBank/DDBJ whole genome shotgun (WGS) entry which is preliminary data.</text>
</comment>
<protein>
    <submittedName>
        <fullName evidence="1">Uncharacterized protein</fullName>
    </submittedName>
</protein>
<reference evidence="1 2" key="1">
    <citation type="journal article" date="2020" name="IScience">
        <title>Genome Sequencing of the Endangered Kingdonia uniflora (Circaeasteraceae, Ranunculales) Reveals Potential Mechanisms of Evolutionary Specialization.</title>
        <authorList>
            <person name="Sun Y."/>
            <person name="Deng T."/>
            <person name="Zhang A."/>
            <person name="Moore M.J."/>
            <person name="Landis J.B."/>
            <person name="Lin N."/>
            <person name="Zhang H."/>
            <person name="Zhang X."/>
            <person name="Huang J."/>
            <person name="Zhang X."/>
            <person name="Sun H."/>
            <person name="Wang H."/>
        </authorList>
    </citation>
    <scope>NUCLEOTIDE SEQUENCE [LARGE SCALE GENOMIC DNA]</scope>
    <source>
        <strain evidence="1">TB1705</strain>
        <tissue evidence="1">Leaf</tissue>
    </source>
</reference>
<evidence type="ECO:0000313" key="2">
    <source>
        <dbReference type="Proteomes" id="UP000541444"/>
    </source>
</evidence>
<accession>A0A7J7MBC4</accession>
<dbReference type="Proteomes" id="UP000541444">
    <property type="component" value="Unassembled WGS sequence"/>
</dbReference>
<keyword evidence="2" id="KW-1185">Reference proteome</keyword>
<evidence type="ECO:0000313" key="1">
    <source>
        <dbReference type="EMBL" id="KAF6152193.1"/>
    </source>
</evidence>